<dbReference type="Proteomes" id="UP000235914">
    <property type="component" value="Unassembled WGS sequence"/>
</dbReference>
<accession>A0AAJ2N459</accession>
<organism evidence="1 2">
    <name type="scientific">Akkermansia muciniphila</name>
    <dbReference type="NCBI Taxonomy" id="239935"/>
    <lineage>
        <taxon>Bacteria</taxon>
        <taxon>Pseudomonadati</taxon>
        <taxon>Verrucomicrobiota</taxon>
        <taxon>Verrucomicrobiia</taxon>
        <taxon>Verrucomicrobiales</taxon>
        <taxon>Akkermansiaceae</taxon>
        <taxon>Akkermansia</taxon>
    </lineage>
</organism>
<reference evidence="1 2" key="1">
    <citation type="journal article" date="2017" name="BMC Genomics">
        <title>Genome sequencing of 39 Akkermansia muciniphila isolates reveals its population structure, genomic and functional diverisity, and global distribution in mammalian gut microbiotas.</title>
        <authorList>
            <person name="Guo X."/>
            <person name="Li S."/>
            <person name="Zhang J."/>
            <person name="Wu F."/>
            <person name="Li X."/>
            <person name="Wu D."/>
            <person name="Zhang M."/>
            <person name="Ou Z."/>
            <person name="Jie Z."/>
            <person name="Yan Q."/>
            <person name="Li P."/>
            <person name="Yi J."/>
            <person name="Peng Y."/>
        </authorList>
    </citation>
    <scope>NUCLEOTIDE SEQUENCE [LARGE SCALE GENOMIC DNA]</scope>
    <source>
        <strain evidence="1 2">GP43</strain>
    </source>
</reference>
<dbReference type="EMBL" id="PJKN01000004">
    <property type="protein sequence ID" value="PNC55997.1"/>
    <property type="molecule type" value="Genomic_DNA"/>
</dbReference>
<evidence type="ECO:0000313" key="1">
    <source>
        <dbReference type="EMBL" id="PNC55997.1"/>
    </source>
</evidence>
<protein>
    <submittedName>
        <fullName evidence="1">Uncharacterized protein</fullName>
    </submittedName>
</protein>
<comment type="caution">
    <text evidence="1">The sequence shown here is derived from an EMBL/GenBank/DDBJ whole genome shotgun (WGS) entry which is preliminary data.</text>
</comment>
<gene>
    <name evidence="1" type="ORF">CXU09_07920</name>
</gene>
<proteinExistence type="predicted"/>
<dbReference type="RefSeq" id="WP_046435094.1">
    <property type="nucleotide sequence ID" value="NZ_BAABSF010000010.1"/>
</dbReference>
<name>A0AAJ2N459_9BACT</name>
<dbReference type="AlphaFoldDB" id="A0AAJ2N459"/>
<sequence length="121" mass="13947">MTKAKQLILPISYPDSGRWYAPVRKIKIDERTYALRMGEPVQLGTVKEIEKEFRVGRRVLARLADIGVIERVRPSPFQSMYYFADIAAFLERTRTAPAFWSSVRREAYLNGPSPQDASLRL</sequence>
<evidence type="ECO:0000313" key="2">
    <source>
        <dbReference type="Proteomes" id="UP000235914"/>
    </source>
</evidence>